<dbReference type="PROSITE" id="PS50181">
    <property type="entry name" value="FBOX"/>
    <property type="match status" value="1"/>
</dbReference>
<dbReference type="AlphaFoldDB" id="A0A077WU44"/>
<dbReference type="InterPro" id="IPR001810">
    <property type="entry name" value="F-box_dom"/>
</dbReference>
<dbReference type="SUPFAM" id="SSF81383">
    <property type="entry name" value="F-box domain"/>
    <property type="match status" value="1"/>
</dbReference>
<feature type="domain" description="F-box" evidence="1">
    <location>
        <begin position="156"/>
        <end position="203"/>
    </location>
</feature>
<dbReference type="Pfam" id="PF12937">
    <property type="entry name" value="F-box-like"/>
    <property type="match status" value="1"/>
</dbReference>
<sequence>MPDSTRSPLADAGANAHVMDRSFMQELEQLKQLFTNGTEAVKEQELDVAAATFDRIYHCIQHGVLSTCLAMRSYTYQKRGVDNVALKTSRALTQRNVRDPDGYLLAANQLLLQDDRFGAMRMLTTGIQRVACDHPRHQTLVQLRRQLQQEIERRNQTLLWLLPAEILDGILNHLFLEDLVVLASTCKSWYKTVYDWPGTWRYFTVSHKDTAYNSSFKRLLAKAPKQHVRHLTLYQDMMETPTLLMYETIAGYGWNNIQFLCMSLLLDEEDMSAPLQVITNTKDKLQTLKLRNDMGRVLSHALKSCPNLRSLTFDDQIQYTEEELYRPPLALPPGPYPLKHLRINCGYTTLNILDLIKKSPYLESFHLIYDDATLEHQLDDLFKAIYYDLPELRSLHVAHGCSNVMQFYSTDKDCKTSPHTSQPGLCDLVLTGNHLHAGSEKVDLLIRKSKSTLQNLDLDRHAYVTDIYNTIISTGMTSLRKLSCGPMHATDFALLSNVIKACPKLQDVYIPPNALSDVVLHALGQLKSLEKLAFSTDGNSVTTAGVKRLMSNTTTLNHLEVSLSISDSVKMRDLVLCVLACPSMRTLDISYDAWHDKSADMSLIQDAFHQSLLRKVCFAGRHQSLPMLMPWTGLKELREIVLEEPPFFLEQSVLISDQAMKNFVKSWPRISITHVQNVKKRVCRVNIDGVPIIKEALVPGLKWFPSL</sequence>
<protein>
    <recommendedName>
        <fullName evidence="1">F-box domain-containing protein</fullName>
    </recommendedName>
</protein>
<dbReference type="SMART" id="SM00256">
    <property type="entry name" value="FBOX"/>
    <property type="match status" value="1"/>
</dbReference>
<dbReference type="PANTHER" id="PTHR13318">
    <property type="entry name" value="PARTNER OF PAIRED, ISOFORM B-RELATED"/>
    <property type="match status" value="1"/>
</dbReference>
<dbReference type="Gene3D" id="3.80.10.10">
    <property type="entry name" value="Ribonuclease Inhibitor"/>
    <property type="match status" value="2"/>
</dbReference>
<gene>
    <name evidence="2" type="ORF">LRAMOSA02873</name>
</gene>
<dbReference type="EMBL" id="LK023335">
    <property type="protein sequence ID" value="CDS10197.1"/>
    <property type="molecule type" value="Genomic_DNA"/>
</dbReference>
<accession>A0A077WU44</accession>
<dbReference type="GO" id="GO:0031146">
    <property type="term" value="P:SCF-dependent proteasomal ubiquitin-dependent protein catabolic process"/>
    <property type="evidence" value="ECO:0007669"/>
    <property type="project" value="TreeGrafter"/>
</dbReference>
<dbReference type="InterPro" id="IPR032675">
    <property type="entry name" value="LRR_dom_sf"/>
</dbReference>
<dbReference type="SUPFAM" id="SSF52047">
    <property type="entry name" value="RNI-like"/>
    <property type="match status" value="1"/>
</dbReference>
<dbReference type="Gene3D" id="1.20.1280.50">
    <property type="match status" value="1"/>
</dbReference>
<organism evidence="2">
    <name type="scientific">Lichtheimia ramosa</name>
    <dbReference type="NCBI Taxonomy" id="688394"/>
    <lineage>
        <taxon>Eukaryota</taxon>
        <taxon>Fungi</taxon>
        <taxon>Fungi incertae sedis</taxon>
        <taxon>Mucoromycota</taxon>
        <taxon>Mucoromycotina</taxon>
        <taxon>Mucoromycetes</taxon>
        <taxon>Mucorales</taxon>
        <taxon>Lichtheimiaceae</taxon>
        <taxon>Lichtheimia</taxon>
    </lineage>
</organism>
<evidence type="ECO:0000259" key="1">
    <source>
        <dbReference type="PROSITE" id="PS50181"/>
    </source>
</evidence>
<reference evidence="2" key="1">
    <citation type="journal article" date="2014" name="Genome Announc.">
        <title>De novo whole-genome sequence and genome annotation of Lichtheimia ramosa.</title>
        <authorList>
            <person name="Linde J."/>
            <person name="Schwartze V."/>
            <person name="Binder U."/>
            <person name="Lass-Florl C."/>
            <person name="Voigt K."/>
            <person name="Horn F."/>
        </authorList>
    </citation>
    <scope>NUCLEOTIDE SEQUENCE</scope>
    <source>
        <strain evidence="2">JMRC FSU:6197</strain>
    </source>
</reference>
<dbReference type="InterPro" id="IPR036047">
    <property type="entry name" value="F-box-like_dom_sf"/>
</dbReference>
<dbReference type="OrthoDB" id="2218971at2759"/>
<proteinExistence type="predicted"/>
<name>A0A077WU44_9FUNG</name>
<dbReference type="GO" id="GO:0019005">
    <property type="term" value="C:SCF ubiquitin ligase complex"/>
    <property type="evidence" value="ECO:0007669"/>
    <property type="project" value="TreeGrafter"/>
</dbReference>
<evidence type="ECO:0000313" key="2">
    <source>
        <dbReference type="EMBL" id="CDS10197.1"/>
    </source>
</evidence>